<comment type="similarity">
    <text evidence="10">Belongs to the TonB-dependent receptor family.</text>
</comment>
<dbReference type="Pfam" id="PF00593">
    <property type="entry name" value="TonB_dep_Rec_b-barrel"/>
    <property type="match status" value="1"/>
</dbReference>
<evidence type="ECO:0000256" key="5">
    <source>
        <dbReference type="ARBA" id="ARBA00022729"/>
    </source>
</evidence>
<evidence type="ECO:0000313" key="15">
    <source>
        <dbReference type="Proteomes" id="UP000317214"/>
    </source>
</evidence>
<evidence type="ECO:0000313" key="14">
    <source>
        <dbReference type="EMBL" id="QDH25761.1"/>
    </source>
</evidence>
<feature type="signal peptide" evidence="12">
    <location>
        <begin position="1"/>
        <end position="26"/>
    </location>
</feature>
<evidence type="ECO:0000256" key="10">
    <source>
        <dbReference type="PROSITE-ProRule" id="PRU01360"/>
    </source>
</evidence>
<reference evidence="14 15" key="1">
    <citation type="submission" date="2018-09" db="EMBL/GenBank/DDBJ databases">
        <title>The complete genome sequence of Neokomagataea tanensis NBRC 106556(T).</title>
        <authorList>
            <person name="Chua K.-O."/>
            <person name="See-Too W.-S."/>
            <person name="Hong K.-W."/>
            <person name="Yin W.-F."/>
            <person name="Chan K.-G."/>
        </authorList>
    </citation>
    <scope>NUCLEOTIDE SEQUENCE [LARGE SCALE GENOMIC DNA]</scope>
    <source>
        <strain evidence="15">AH13 \ NBRC 106556</strain>
    </source>
</reference>
<comment type="subcellular location">
    <subcellularLocation>
        <location evidence="1 10">Cell outer membrane</location>
        <topology evidence="1 10">Multi-pass membrane protein</topology>
    </subcellularLocation>
</comment>
<keyword evidence="15" id="KW-1185">Reference proteome</keyword>
<dbReference type="GO" id="GO:0044718">
    <property type="term" value="P:siderophore transmembrane transport"/>
    <property type="evidence" value="ECO:0007669"/>
    <property type="project" value="TreeGrafter"/>
</dbReference>
<evidence type="ECO:0000256" key="12">
    <source>
        <dbReference type="SAM" id="SignalP"/>
    </source>
</evidence>
<dbReference type="PROSITE" id="PS52016">
    <property type="entry name" value="TONB_DEPENDENT_REC_3"/>
    <property type="match status" value="1"/>
</dbReference>
<dbReference type="KEGG" id="ntn:D5366_01950"/>
<evidence type="ECO:0000256" key="9">
    <source>
        <dbReference type="ARBA" id="ARBA00023237"/>
    </source>
</evidence>
<keyword evidence="2 10" id="KW-0813">Transport</keyword>
<feature type="domain" description="TonB-dependent receptor-like beta-barrel" evidence="13">
    <location>
        <begin position="277"/>
        <end position="717"/>
    </location>
</feature>
<keyword evidence="8 14" id="KW-0675">Receptor</keyword>
<dbReference type="Gene3D" id="2.40.170.20">
    <property type="entry name" value="TonB-dependent receptor, beta-barrel domain"/>
    <property type="match status" value="1"/>
</dbReference>
<dbReference type="GO" id="GO:0009279">
    <property type="term" value="C:cell outer membrane"/>
    <property type="evidence" value="ECO:0007669"/>
    <property type="project" value="UniProtKB-SubCell"/>
</dbReference>
<keyword evidence="7 10" id="KW-0472">Membrane</keyword>
<dbReference type="PANTHER" id="PTHR30069">
    <property type="entry name" value="TONB-DEPENDENT OUTER MEMBRANE RECEPTOR"/>
    <property type="match status" value="1"/>
</dbReference>
<dbReference type="EMBL" id="CP032485">
    <property type="protein sequence ID" value="QDH25761.1"/>
    <property type="molecule type" value="Genomic_DNA"/>
</dbReference>
<keyword evidence="6" id="KW-0798">TonB box</keyword>
<keyword evidence="3 10" id="KW-1134">Transmembrane beta strand</keyword>
<keyword evidence="4 10" id="KW-0812">Transmembrane</keyword>
<evidence type="ECO:0000256" key="7">
    <source>
        <dbReference type="ARBA" id="ARBA00023136"/>
    </source>
</evidence>
<dbReference type="OrthoDB" id="9764669at2"/>
<proteinExistence type="inferred from homology"/>
<evidence type="ECO:0000256" key="3">
    <source>
        <dbReference type="ARBA" id="ARBA00022452"/>
    </source>
</evidence>
<dbReference type="PANTHER" id="PTHR30069:SF29">
    <property type="entry name" value="HEMOGLOBIN AND HEMOGLOBIN-HAPTOGLOBIN-BINDING PROTEIN 1-RELATED"/>
    <property type="match status" value="1"/>
</dbReference>
<dbReference type="AlphaFoldDB" id="A0A4Y6VB15"/>
<dbReference type="Proteomes" id="UP000317214">
    <property type="component" value="Chromosome"/>
</dbReference>
<dbReference type="InterPro" id="IPR036942">
    <property type="entry name" value="Beta-barrel_TonB_sf"/>
</dbReference>
<evidence type="ECO:0000256" key="8">
    <source>
        <dbReference type="ARBA" id="ARBA00023170"/>
    </source>
</evidence>
<sequence>MVFKLRFNRVLLSLCSTTALCSAVYAQDLPDQNEGAARTNFGKVDNQKNVSVSVRSRTGEDNIVVNAHLEQARAALQPATGATTYRFSRQNIEANPGGDNAPLTSLLIQAPGVALDSYGQIHVRGDHNEVQFRLDGVALPEGTSVFGQALMTRFAHDLSLTTGALPSEYGFLQAGVIDITTKNGFADAGGNISMYGGARDYFQPSVQYGGHAGKWDWFATADFVHNRVGIENPEPTFNALHDLTNQYHFLGHARYTLDADTRISLTAGVSNAEYQLPNNPGQQRQFADPSFLNSSLSQKVYGSVDSAALNEHQKEITDFGILSLQKELGRLSVQSSIVTRYSSLRYTPDPLGDLVYNGIAQNAARGVFSTGNQTDATWRVAPKHTIRFGYQFYVERNTSKTDSSVYPQSGEDADGNPVYSDTPINIHSGTGRTGWMYGLYAQDEWRVLHNLTINYGLRFDGVDEYTHAKQVSPRLNIVYQPWKGAALHAGYSRYFTPPPFELVGGSSLLPFANTSAAPGTFLNDTPRAERDHYFDAGISQTLLPGWHASFDAYVKLAKNMIDEGQFGSPVLLSVFNYRRGQVHGYEFTTDYTHGPFSVYGNFSWSRAMGKDIVSAQWNFSPDDLAYIQNRWIHLDHDQRWTASAGGSYTAFNHSMHPLRMSASMVYGSGLRADGAVPNGASVPQYATFNLSFVQSFENLFHSRFFKTTQLRLDVTNLFDRTYLLRDGSGIGVGAPQYGLRRTILTGIEQRF</sequence>
<evidence type="ECO:0000256" key="6">
    <source>
        <dbReference type="ARBA" id="ARBA00023077"/>
    </source>
</evidence>
<feature type="region of interest" description="Disordered" evidence="11">
    <location>
        <begin position="401"/>
        <end position="421"/>
    </location>
</feature>
<evidence type="ECO:0000259" key="13">
    <source>
        <dbReference type="Pfam" id="PF00593"/>
    </source>
</evidence>
<protein>
    <submittedName>
        <fullName evidence="14">TonB-dependent receptor</fullName>
    </submittedName>
</protein>
<dbReference type="SUPFAM" id="SSF56935">
    <property type="entry name" value="Porins"/>
    <property type="match status" value="1"/>
</dbReference>
<evidence type="ECO:0000256" key="2">
    <source>
        <dbReference type="ARBA" id="ARBA00022448"/>
    </source>
</evidence>
<name>A0A4Y6VB15_9PROT</name>
<gene>
    <name evidence="14" type="ORF">D5366_01950</name>
</gene>
<accession>A0A4Y6VB15</accession>
<feature type="chain" id="PRO_5021215852" evidence="12">
    <location>
        <begin position="27"/>
        <end position="751"/>
    </location>
</feature>
<evidence type="ECO:0000256" key="11">
    <source>
        <dbReference type="SAM" id="MobiDB-lite"/>
    </source>
</evidence>
<keyword evidence="5 12" id="KW-0732">Signal</keyword>
<dbReference type="InterPro" id="IPR039426">
    <property type="entry name" value="TonB-dep_rcpt-like"/>
</dbReference>
<keyword evidence="9 10" id="KW-0998">Cell outer membrane</keyword>
<organism evidence="14 15">
    <name type="scientific">Neokomagataea tanensis</name>
    <dbReference type="NCBI Taxonomy" id="661191"/>
    <lineage>
        <taxon>Bacteria</taxon>
        <taxon>Pseudomonadati</taxon>
        <taxon>Pseudomonadota</taxon>
        <taxon>Alphaproteobacteria</taxon>
        <taxon>Acetobacterales</taxon>
        <taxon>Acetobacteraceae</taxon>
        <taxon>Neokomagataea</taxon>
    </lineage>
</organism>
<evidence type="ECO:0000256" key="4">
    <source>
        <dbReference type="ARBA" id="ARBA00022692"/>
    </source>
</evidence>
<evidence type="ECO:0000256" key="1">
    <source>
        <dbReference type="ARBA" id="ARBA00004571"/>
    </source>
</evidence>
<dbReference type="GO" id="GO:0015344">
    <property type="term" value="F:siderophore uptake transmembrane transporter activity"/>
    <property type="evidence" value="ECO:0007669"/>
    <property type="project" value="TreeGrafter"/>
</dbReference>
<dbReference type="InterPro" id="IPR000531">
    <property type="entry name" value="Beta-barrel_TonB"/>
</dbReference>